<feature type="compositionally biased region" description="Polar residues" evidence="2">
    <location>
        <begin position="683"/>
        <end position="692"/>
    </location>
</feature>
<feature type="region of interest" description="Disordered" evidence="2">
    <location>
        <begin position="220"/>
        <end position="549"/>
    </location>
</feature>
<name>A0A0P1BA49_9BASI</name>
<feature type="domain" description="DUF3835" evidence="3">
    <location>
        <begin position="1226"/>
        <end position="1239"/>
    </location>
</feature>
<feature type="compositionally biased region" description="Low complexity" evidence="2">
    <location>
        <begin position="10"/>
        <end position="26"/>
    </location>
</feature>
<feature type="compositionally biased region" description="Acidic residues" evidence="2">
    <location>
        <begin position="948"/>
        <end position="960"/>
    </location>
</feature>
<sequence>MSSYDGGAVASSSSSHSAASTSTASALPHSGPLQLAASEMLKQEKINSLRSQLKRTKNDLNEVERVQKALAELQLQRNGIDADKVGHGNSVLTPLGSKALQRHVPVLQGGAGPRLRIKRSAISAESAEEPIAASQALQFLQNRRSSLVEALKRAREQLDALVLGTDQGASASFESQQAPPPESVDEKRALSIASGVEETSGQSQASASATRLAELLQRLGINPDSDSARDGTDEQGRVLNEEGLPFVDLVEQVGPEDSTLSPSQSTSTLQAASNHAPRQKGNAGDAPQGPLNSSTGSSEDSKGESRNVEDRIANTGPPTPSSQRPKPIRSALKRSSSVGASADGKAPTMMRSLSGLRRGWLNLNPSSPAADDAKGSSDYMSASTASPLSNPDSGSDPAKTSTKPKNSFKFLALNPGSPTASPTCGQDALTGPTPGISAASHSSDDDDVGDRHDDRMSRSEPALPARVEQSPSPSQRSENVDRGRASVTPSKKSVRIKTPSHSRERTPGQTSPELVKSMRFDDDDSVERSTAAQSRKTMTDEKEFKGAEDEARRIVELLGPGVVRGHPSAPADLDRLEQAHLEDSQGGINGALASSAARISEEAEQATKKPAKPRVNPVQRTVMERAPRTKPTATPVASSDGPIKKESAFAKGFLNRPSKAFSASPSSSRDAARVGAPAGPSQIAATETNSDSKFGDVPQAPKQSFGMTALDRALQADEDELASREKSSLADGTFSKANLLPHARPSKAFKEKMEREAEKHKGRGKRGEDEVWDLKRPEDTEEYKDSEDGGEGRVRFADRPQIVGEDPSIRPAASTTKEQFVLARPAIRFADRSGRPDGSSTSPKQLSEIDAGEDEGGSERDIASEDGSEDLVRNSDLGSDFDEEDIDSDSSEIDLEELAPTLESMLDDFESAELAREYELARARISATKARLGASVLRGTPTLGNDAASDDDTDAGDDAYDDGRDIVSARHGSTEGQLEGSDGKRMSRFKSERYARAAGFTNDRVAPHSRELSMRGIAGENEADAQADQAGHELAHLLSDARNVGPDGALDMSGSGQNPVMVLPRIAPVRYPKNARDLLDGSADEDASSFESVNARAAVRSRRVGAGGPVDLEGGSEEDEEAEDLAAVMGARLDLAQQQRESGKLPGTAARGFSTRKARSNAQDPPLIRSKRAAASDLPSSKGDAQDDQVAKPRAPQIIASSAQPAIASPLHSDAATPSATDAQGAEQPKKVSRFKAARQAAADSRASS</sequence>
<feature type="region of interest" description="Disordered" evidence="2">
    <location>
        <begin position="938"/>
        <end position="988"/>
    </location>
</feature>
<feature type="compositionally biased region" description="Basic and acidic residues" evidence="2">
    <location>
        <begin position="537"/>
        <end position="549"/>
    </location>
</feature>
<feature type="compositionally biased region" description="Basic and acidic residues" evidence="2">
    <location>
        <begin position="449"/>
        <end position="458"/>
    </location>
</feature>
<dbReference type="AlphaFoldDB" id="A0A0P1BA49"/>
<feature type="compositionally biased region" description="Low complexity" evidence="2">
    <location>
        <begin position="1195"/>
        <end position="1210"/>
    </location>
</feature>
<keyword evidence="1" id="KW-0175">Coiled coil</keyword>
<feature type="compositionally biased region" description="Low complexity" evidence="2">
    <location>
        <begin position="1238"/>
        <end position="1249"/>
    </location>
</feature>
<keyword evidence="5" id="KW-1185">Reference proteome</keyword>
<feature type="compositionally biased region" description="Acidic residues" evidence="2">
    <location>
        <begin position="879"/>
        <end position="894"/>
    </location>
</feature>
<feature type="compositionally biased region" description="Low complexity" evidence="2">
    <location>
        <begin position="658"/>
        <end position="669"/>
    </location>
</feature>
<feature type="region of interest" description="Disordered" evidence="2">
    <location>
        <begin position="584"/>
        <end position="894"/>
    </location>
</feature>
<feature type="coiled-coil region" evidence="1">
    <location>
        <begin position="46"/>
        <end position="83"/>
    </location>
</feature>
<dbReference type="EMBL" id="CCYA01000162">
    <property type="protein sequence ID" value="CEH12599.1"/>
    <property type="molecule type" value="Genomic_DNA"/>
</dbReference>
<dbReference type="OrthoDB" id="3366950at2759"/>
<dbReference type="Pfam" id="PF12927">
    <property type="entry name" value="DUF3835"/>
    <property type="match status" value="1"/>
</dbReference>
<evidence type="ECO:0000259" key="3">
    <source>
        <dbReference type="Pfam" id="PF12927"/>
    </source>
</evidence>
<feature type="compositionally biased region" description="Basic and acidic residues" evidence="2">
    <location>
        <begin position="786"/>
        <end position="798"/>
    </location>
</feature>
<protein>
    <recommendedName>
        <fullName evidence="3">DUF3835 domain-containing protein</fullName>
    </recommendedName>
</protein>
<feature type="compositionally biased region" description="Acidic residues" evidence="2">
    <location>
        <begin position="1114"/>
        <end position="1124"/>
    </location>
</feature>
<proteinExistence type="predicted"/>
<evidence type="ECO:0000256" key="1">
    <source>
        <dbReference type="SAM" id="Coils"/>
    </source>
</evidence>
<feature type="compositionally biased region" description="Basic and acidic residues" evidence="2">
    <location>
        <begin position="299"/>
        <end position="312"/>
    </location>
</feature>
<organism evidence="4 5">
    <name type="scientific">Ceraceosorus bombacis</name>
    <dbReference type="NCBI Taxonomy" id="401625"/>
    <lineage>
        <taxon>Eukaryota</taxon>
        <taxon>Fungi</taxon>
        <taxon>Dikarya</taxon>
        <taxon>Basidiomycota</taxon>
        <taxon>Ustilaginomycotina</taxon>
        <taxon>Exobasidiomycetes</taxon>
        <taxon>Ceraceosorales</taxon>
        <taxon>Ceraceosoraceae</taxon>
        <taxon>Ceraceosorus</taxon>
    </lineage>
</organism>
<feature type="compositionally biased region" description="Polar residues" evidence="2">
    <location>
        <begin position="378"/>
        <end position="405"/>
    </location>
</feature>
<reference evidence="4 5" key="1">
    <citation type="submission" date="2014-09" db="EMBL/GenBank/DDBJ databases">
        <authorList>
            <person name="Magalhaes I.L.F."/>
            <person name="Oliveira U."/>
            <person name="Santos F.R."/>
            <person name="Vidigal T.H.D.A."/>
            <person name="Brescovit A.D."/>
            <person name="Santos A.J."/>
        </authorList>
    </citation>
    <scope>NUCLEOTIDE SEQUENCE [LARGE SCALE GENOMIC DNA]</scope>
</reference>
<evidence type="ECO:0000256" key="2">
    <source>
        <dbReference type="SAM" id="MobiDB-lite"/>
    </source>
</evidence>
<accession>A0A0P1BA49</accession>
<feature type="region of interest" description="Disordered" evidence="2">
    <location>
        <begin position="1"/>
        <end position="35"/>
    </location>
</feature>
<dbReference type="Proteomes" id="UP000054845">
    <property type="component" value="Unassembled WGS sequence"/>
</dbReference>
<evidence type="ECO:0000313" key="4">
    <source>
        <dbReference type="EMBL" id="CEH12599.1"/>
    </source>
</evidence>
<feature type="compositionally biased region" description="Basic and acidic residues" evidence="2">
    <location>
        <begin position="748"/>
        <end position="778"/>
    </location>
</feature>
<feature type="compositionally biased region" description="Basic and acidic residues" evidence="2">
    <location>
        <begin position="226"/>
        <end position="240"/>
    </location>
</feature>
<evidence type="ECO:0000313" key="5">
    <source>
        <dbReference type="Proteomes" id="UP000054845"/>
    </source>
</evidence>
<feature type="region of interest" description="Disordered" evidence="2">
    <location>
        <begin position="1077"/>
        <end position="1249"/>
    </location>
</feature>
<dbReference type="InterPro" id="IPR024325">
    <property type="entry name" value="DUF3835"/>
</dbReference>
<feature type="compositionally biased region" description="Low complexity" evidence="2">
    <location>
        <begin position="258"/>
        <end position="273"/>
    </location>
</feature>